<dbReference type="InterPro" id="IPR048852">
    <property type="entry name" value="PoNi_N_2"/>
</dbReference>
<dbReference type="SUPFAM" id="SSF140486">
    <property type="entry name" value="PA2201 N-terminal domain-like"/>
    <property type="match status" value="1"/>
</dbReference>
<evidence type="ECO:0000313" key="3">
    <source>
        <dbReference type="EMBL" id="MBD7961350.1"/>
    </source>
</evidence>
<evidence type="ECO:0000313" key="4">
    <source>
        <dbReference type="Proteomes" id="UP000634919"/>
    </source>
</evidence>
<keyword evidence="4" id="KW-1185">Reference proteome</keyword>
<name>A0ABR8SD31_9BURK</name>
<dbReference type="Pfam" id="PF20734">
    <property type="entry name" value="PA2201_N"/>
    <property type="match status" value="1"/>
</dbReference>
<dbReference type="EMBL" id="JACSQK010000006">
    <property type="protein sequence ID" value="MBD7961350.1"/>
    <property type="molecule type" value="Genomic_DNA"/>
</dbReference>
<reference evidence="3 4" key="1">
    <citation type="submission" date="2020-08" db="EMBL/GenBank/DDBJ databases">
        <title>A Genomic Blueprint of the Chicken Gut Microbiome.</title>
        <authorList>
            <person name="Gilroy R."/>
            <person name="Ravi A."/>
            <person name="Getino M."/>
            <person name="Pursley I."/>
            <person name="Horton D.L."/>
            <person name="Alikhan N.-F."/>
            <person name="Baker D."/>
            <person name="Gharbi K."/>
            <person name="Hall N."/>
            <person name="Watson M."/>
            <person name="Adriaenssens E.M."/>
            <person name="Foster-Nyarko E."/>
            <person name="Jarju S."/>
            <person name="Secka A."/>
            <person name="Antonio M."/>
            <person name="Oren A."/>
            <person name="Chaudhuri R."/>
            <person name="La Ragione R.M."/>
            <person name="Hildebrand F."/>
            <person name="Pallen M.J."/>
        </authorList>
    </citation>
    <scope>NUCLEOTIDE SEQUENCE [LARGE SCALE GENOMIC DNA]</scope>
    <source>
        <strain evidence="3 4">Sa2CVA6</strain>
    </source>
</reference>
<dbReference type="RefSeq" id="WP_191723758.1">
    <property type="nucleotide sequence ID" value="NZ_JACSQK010000006.1"/>
</dbReference>
<sequence length="283" mass="31778">MHAYADLPQLIAQCQHLHLSALEPRRTLHLPSWQEEWDDNIAMLTSFVQESLYGMPMTDIDADDQQDACLQWENAAQTASTLLRLALDRGVPAHLLRPLYLSVVSVWREYAAVLEQARHAGSAHTPQAIRPETAEYQFALQLLAMAVLLDEEGEIPAIVEHLLHGRTDRLLDYLSAAATGLLEASDECLHPQPFEGLSEFFDQYGDITPEPLLPYVDQHYSRFFALTAQAQKNHPRLKGAQAWGWWALEAGALVALYGLDDSALRELPHYPADLVDYAMGVRD</sequence>
<dbReference type="Gene3D" id="1.10.3920.10">
    <property type="entry name" value="PA2201 C-terminal domain-like"/>
    <property type="match status" value="1"/>
</dbReference>
<dbReference type="InterPro" id="IPR015025">
    <property type="entry name" value="PoNi_C"/>
</dbReference>
<evidence type="ECO:0000259" key="2">
    <source>
        <dbReference type="Pfam" id="PF20734"/>
    </source>
</evidence>
<dbReference type="InterPro" id="IPR028997">
    <property type="entry name" value="PA2201-like_N"/>
</dbReference>
<feature type="domain" description="PoNi C-terminal" evidence="1">
    <location>
        <begin position="167"/>
        <end position="274"/>
    </location>
</feature>
<dbReference type="SUPFAM" id="SSF140731">
    <property type="entry name" value="PA2201 C-terminal domain-like"/>
    <property type="match status" value="1"/>
</dbReference>
<protein>
    <submittedName>
        <fullName evidence="3">DUF1911 domain-containing protein</fullName>
    </submittedName>
</protein>
<accession>A0ABR8SD31</accession>
<dbReference type="Proteomes" id="UP000634919">
    <property type="component" value="Unassembled WGS sequence"/>
</dbReference>
<evidence type="ECO:0000259" key="1">
    <source>
        <dbReference type="Pfam" id="PF08929"/>
    </source>
</evidence>
<dbReference type="Pfam" id="PF08929">
    <property type="entry name" value="PoNi_C"/>
    <property type="match status" value="1"/>
</dbReference>
<dbReference type="InterPro" id="IPR028983">
    <property type="entry name" value="PA2201-like_C"/>
</dbReference>
<feature type="domain" description="PoNi N-terminal" evidence="2">
    <location>
        <begin position="7"/>
        <end position="120"/>
    </location>
</feature>
<proteinExistence type="predicted"/>
<organism evidence="3 4">
    <name type="scientific">Comamonas avium</name>
    <dbReference type="NCBI Taxonomy" id="2762231"/>
    <lineage>
        <taxon>Bacteria</taxon>
        <taxon>Pseudomonadati</taxon>
        <taxon>Pseudomonadota</taxon>
        <taxon>Betaproteobacteria</taxon>
        <taxon>Burkholderiales</taxon>
        <taxon>Comamonadaceae</taxon>
        <taxon>Comamonas</taxon>
    </lineage>
</organism>
<dbReference type="Gene3D" id="1.20.1440.70">
    <property type="entry name" value="PA2201 N-terminal domain-like"/>
    <property type="match status" value="1"/>
</dbReference>
<comment type="caution">
    <text evidence="3">The sequence shown here is derived from an EMBL/GenBank/DDBJ whole genome shotgun (WGS) entry which is preliminary data.</text>
</comment>
<gene>
    <name evidence="3" type="ORF">H9646_12735</name>
</gene>